<comment type="caution">
    <text evidence="1">The sequence shown here is derived from an EMBL/GenBank/DDBJ whole genome shotgun (WGS) entry which is preliminary data.</text>
</comment>
<evidence type="ECO:0000313" key="1">
    <source>
        <dbReference type="EMBL" id="OGC19837.1"/>
    </source>
</evidence>
<dbReference type="Proteomes" id="UP000178417">
    <property type="component" value="Unassembled WGS sequence"/>
</dbReference>
<protein>
    <submittedName>
        <fullName evidence="1">Uncharacterized protein</fullName>
    </submittedName>
</protein>
<evidence type="ECO:0000313" key="2">
    <source>
        <dbReference type="Proteomes" id="UP000178417"/>
    </source>
</evidence>
<accession>A0A1F4SHG8</accession>
<sequence length="59" mass="7205">MKNKIEYFDYLNEAQKNDLKDSVVKSLERQMRKKYPKDKMMFELKMLKAINSFRLLSLN</sequence>
<dbReference type="AlphaFoldDB" id="A0A1F4SHG8"/>
<organism evidence="1 2">
    <name type="scientific">candidate division WOR-1 bacterium RIFOXYB2_FULL_37_13</name>
    <dbReference type="NCBI Taxonomy" id="1802579"/>
    <lineage>
        <taxon>Bacteria</taxon>
        <taxon>Bacillati</taxon>
        <taxon>Saganbacteria</taxon>
    </lineage>
</organism>
<proteinExistence type="predicted"/>
<dbReference type="EMBL" id="MEUB01000058">
    <property type="protein sequence ID" value="OGC19837.1"/>
    <property type="molecule type" value="Genomic_DNA"/>
</dbReference>
<reference evidence="1 2" key="1">
    <citation type="journal article" date="2016" name="Nat. Commun.">
        <title>Thousands of microbial genomes shed light on interconnected biogeochemical processes in an aquifer system.</title>
        <authorList>
            <person name="Anantharaman K."/>
            <person name="Brown C.T."/>
            <person name="Hug L.A."/>
            <person name="Sharon I."/>
            <person name="Castelle C.J."/>
            <person name="Probst A.J."/>
            <person name="Thomas B.C."/>
            <person name="Singh A."/>
            <person name="Wilkins M.J."/>
            <person name="Karaoz U."/>
            <person name="Brodie E.L."/>
            <person name="Williams K.H."/>
            <person name="Hubbard S.S."/>
            <person name="Banfield J.F."/>
        </authorList>
    </citation>
    <scope>NUCLEOTIDE SEQUENCE [LARGE SCALE GENOMIC DNA]</scope>
</reference>
<gene>
    <name evidence="1" type="ORF">A2310_05735</name>
</gene>
<dbReference type="STRING" id="1802579.A2310_05735"/>
<name>A0A1F4SHG8_UNCSA</name>